<dbReference type="AlphaFoldDB" id="A0A179HZJ7"/>
<dbReference type="EMBL" id="LUKN01004466">
    <property type="protein sequence ID" value="OAQ95966.1"/>
    <property type="molecule type" value="Genomic_DNA"/>
</dbReference>
<protein>
    <recommendedName>
        <fullName evidence="3">Helicase C-terminal domain-containing protein</fullName>
    </recommendedName>
</protein>
<evidence type="ECO:0000256" key="2">
    <source>
        <dbReference type="SAM" id="MobiDB-lite"/>
    </source>
</evidence>
<dbReference type="Gene3D" id="3.40.50.300">
    <property type="entry name" value="P-loop containing nucleotide triphosphate hydrolases"/>
    <property type="match status" value="1"/>
</dbReference>
<organism evidence="4 5">
    <name type="scientific">Cordyceps confragosa</name>
    <name type="common">Lecanicillium lecanii</name>
    <dbReference type="NCBI Taxonomy" id="2714763"/>
    <lineage>
        <taxon>Eukaryota</taxon>
        <taxon>Fungi</taxon>
        <taxon>Dikarya</taxon>
        <taxon>Ascomycota</taxon>
        <taxon>Pezizomycotina</taxon>
        <taxon>Sordariomycetes</taxon>
        <taxon>Hypocreomycetidae</taxon>
        <taxon>Hypocreales</taxon>
        <taxon>Cordycipitaceae</taxon>
        <taxon>Akanthomyces</taxon>
    </lineage>
</organism>
<proteinExistence type="predicted"/>
<sequence length="566" mass="63509">MQQLSIRRGMLSELKLSNGETVRPGDGIPEMTVRYVELLGHTTTVQTMKQYITRLYDQMFSGPSPGTKRMDTRGVIRNETTPPINLGIVRKAALCGFHTDFWALCNPSIRNLKLLGDPQARRALVASRVARDAGAAFRDLRHEDDSDPELAGEEFEGIEETPLEFTGDDLADRLDLDAQALRAKSKAKLNKSKGMTPGGVQECNLVRANNVLGGLRFFFYTARRNRAHKFPTDRTSLASTFCTHSPKLAYTCLRGLQLKKTGKRLLIFGAYPATCLLTEALLNAIGVRTVSIRSENSPAERSKIIKKFNDPKADIDAMVIPSSLGSFGMNLQNCCHHGIILEEPPNTATLIQILGRIARMGQKNRVQWEILYGLGTFDGYRLSANLEKHVKNLAAEAHLDERITAEGEIATICLYELVCIQFGLPFNAYIFSRVPWDMMDEPATRDECKFYSALAQSMFANPRHAALLQREKLEEVVKRWKVGGPVTRAMLTGKAPLVKDPVQLRHYNRQRQSNNKEATSGQTSKSTTQRDRDPATPTPKREKRLKNEQSAQRAERKRAYADEKSW</sequence>
<keyword evidence="5" id="KW-1185">Reference proteome</keyword>
<dbReference type="InterPro" id="IPR001650">
    <property type="entry name" value="Helicase_C-like"/>
</dbReference>
<feature type="compositionally biased region" description="Basic and acidic residues" evidence="2">
    <location>
        <begin position="553"/>
        <end position="566"/>
    </location>
</feature>
<dbReference type="Pfam" id="PF00271">
    <property type="entry name" value="Helicase_C"/>
    <property type="match status" value="1"/>
</dbReference>
<dbReference type="Proteomes" id="UP000243081">
    <property type="component" value="Unassembled WGS sequence"/>
</dbReference>
<feature type="region of interest" description="Disordered" evidence="2">
    <location>
        <begin position="507"/>
        <end position="566"/>
    </location>
</feature>
<dbReference type="SUPFAM" id="SSF52540">
    <property type="entry name" value="P-loop containing nucleoside triphosphate hydrolases"/>
    <property type="match status" value="1"/>
</dbReference>
<name>A0A179HZJ7_CORDF</name>
<dbReference type="GO" id="GO:0016787">
    <property type="term" value="F:hydrolase activity"/>
    <property type="evidence" value="ECO:0007669"/>
    <property type="project" value="UniProtKB-KW"/>
</dbReference>
<dbReference type="OMA" id="ERDNNTW"/>
<dbReference type="InterPro" id="IPR049730">
    <property type="entry name" value="SNF2/RAD54-like_C"/>
</dbReference>
<evidence type="ECO:0000313" key="4">
    <source>
        <dbReference type="EMBL" id="OAQ95966.1"/>
    </source>
</evidence>
<reference evidence="4 5" key="1">
    <citation type="submission" date="2016-03" db="EMBL/GenBank/DDBJ databases">
        <title>Fine-scale spatial genetic structure of a fungal parasite of coffee scale insects.</title>
        <authorList>
            <person name="Jackson D."/>
            <person name="Zemenick K.A."/>
            <person name="Malloure B."/>
            <person name="Quandt C.A."/>
            <person name="James T.Y."/>
        </authorList>
    </citation>
    <scope>NUCLEOTIDE SEQUENCE [LARGE SCALE GENOMIC DNA]</scope>
    <source>
        <strain evidence="4 5">UM487</strain>
    </source>
</reference>
<dbReference type="CDD" id="cd18793">
    <property type="entry name" value="SF2_C_SNF"/>
    <property type="match status" value="1"/>
</dbReference>
<evidence type="ECO:0000259" key="3">
    <source>
        <dbReference type="PROSITE" id="PS51194"/>
    </source>
</evidence>
<dbReference type="PANTHER" id="PTHR10799">
    <property type="entry name" value="SNF2/RAD54 HELICASE FAMILY"/>
    <property type="match status" value="1"/>
</dbReference>
<dbReference type="SMART" id="SM00490">
    <property type="entry name" value="HELICc"/>
    <property type="match status" value="1"/>
</dbReference>
<accession>A0A179HZJ7</accession>
<keyword evidence="1" id="KW-0378">Hydrolase</keyword>
<evidence type="ECO:0000256" key="1">
    <source>
        <dbReference type="ARBA" id="ARBA00022801"/>
    </source>
</evidence>
<dbReference type="InterPro" id="IPR027417">
    <property type="entry name" value="P-loop_NTPase"/>
</dbReference>
<comment type="caution">
    <text evidence="4">The sequence shown here is derived from an EMBL/GenBank/DDBJ whole genome shotgun (WGS) entry which is preliminary data.</text>
</comment>
<gene>
    <name evidence="4" type="ORF">LLEC1_01919</name>
</gene>
<dbReference type="PROSITE" id="PS51194">
    <property type="entry name" value="HELICASE_CTER"/>
    <property type="match status" value="1"/>
</dbReference>
<feature type="domain" description="Helicase C-terminal" evidence="3">
    <location>
        <begin position="257"/>
        <end position="394"/>
    </location>
</feature>
<feature type="compositionally biased region" description="Polar residues" evidence="2">
    <location>
        <begin position="510"/>
        <end position="527"/>
    </location>
</feature>
<evidence type="ECO:0000313" key="5">
    <source>
        <dbReference type="Proteomes" id="UP000243081"/>
    </source>
</evidence>
<dbReference type="OrthoDB" id="5244662at2759"/>